<dbReference type="InterPro" id="IPR031168">
    <property type="entry name" value="G_TrmE"/>
</dbReference>
<keyword evidence="6" id="KW-0378">Hydrolase</keyword>
<evidence type="ECO:0000313" key="9">
    <source>
        <dbReference type="EMBL" id="BCZ49472.1"/>
    </source>
</evidence>
<proteinExistence type="inferred from homology"/>
<comment type="subcellular location">
    <subcellularLocation>
        <location evidence="6">Cytoplasm</location>
    </subcellularLocation>
</comment>
<dbReference type="Gene3D" id="3.30.1360.120">
    <property type="entry name" value="Probable tRNA modification gtpase trme, domain 1"/>
    <property type="match status" value="1"/>
</dbReference>
<feature type="binding site" evidence="6">
    <location>
        <position position="23"/>
    </location>
    <ligand>
        <name>(6S)-5-formyl-5,6,7,8-tetrahydrofolate</name>
        <dbReference type="ChEBI" id="CHEBI:57457"/>
    </ligand>
</feature>
<feature type="binding site" evidence="6">
    <location>
        <position position="88"/>
    </location>
    <ligand>
        <name>(6S)-5-formyl-5,6,7,8-tetrahydrofolate</name>
        <dbReference type="ChEBI" id="CHEBI:57457"/>
    </ligand>
</feature>
<organism evidence="9 10">
    <name type="scientific">Clostridium gelidum</name>
    <dbReference type="NCBI Taxonomy" id="704125"/>
    <lineage>
        <taxon>Bacteria</taxon>
        <taxon>Bacillati</taxon>
        <taxon>Bacillota</taxon>
        <taxon>Clostridia</taxon>
        <taxon>Eubacteriales</taxon>
        <taxon>Clostridiaceae</taxon>
        <taxon>Clostridium</taxon>
    </lineage>
</organism>
<reference evidence="10" key="1">
    <citation type="submission" date="2021-07" db="EMBL/GenBank/DDBJ databases">
        <title>Complete genome sequencing of a Clostridium isolate.</title>
        <authorList>
            <person name="Ueki A."/>
            <person name="Tonouchi A."/>
        </authorList>
    </citation>
    <scope>NUCLEOTIDE SEQUENCE [LARGE SCALE GENOMIC DNA]</scope>
    <source>
        <strain evidence="10">C5S11</strain>
    </source>
</reference>
<evidence type="ECO:0000259" key="8">
    <source>
        <dbReference type="PROSITE" id="PS51709"/>
    </source>
</evidence>
<dbReference type="Pfam" id="PF12631">
    <property type="entry name" value="MnmE_helical"/>
    <property type="match status" value="1"/>
</dbReference>
<feature type="binding site" evidence="6">
    <location>
        <position position="261"/>
    </location>
    <ligand>
        <name>Mg(2+)</name>
        <dbReference type="ChEBI" id="CHEBI:18420"/>
    </ligand>
</feature>
<feature type="binding site" evidence="6">
    <location>
        <begin position="280"/>
        <end position="283"/>
    </location>
    <ligand>
        <name>GTP</name>
        <dbReference type="ChEBI" id="CHEBI:37565"/>
    </ligand>
</feature>
<feature type="binding site" evidence="6">
    <location>
        <position position="460"/>
    </location>
    <ligand>
        <name>(6S)-5-formyl-5,6,7,8-tetrahydrofolate</name>
        <dbReference type="ChEBI" id="CHEBI:57457"/>
    </ligand>
</feature>
<evidence type="ECO:0000256" key="5">
    <source>
        <dbReference type="ARBA" id="ARBA00023134"/>
    </source>
</evidence>
<feature type="binding site" evidence="6">
    <location>
        <position position="260"/>
    </location>
    <ligand>
        <name>K(+)</name>
        <dbReference type="ChEBI" id="CHEBI:29103"/>
    </ligand>
</feature>
<feature type="binding site" evidence="6">
    <location>
        <position position="257"/>
    </location>
    <ligand>
        <name>K(+)</name>
        <dbReference type="ChEBI" id="CHEBI:29103"/>
    </ligand>
</feature>
<dbReference type="Pfam" id="PF10396">
    <property type="entry name" value="TrmE_N"/>
    <property type="match status" value="1"/>
</dbReference>
<evidence type="ECO:0000256" key="2">
    <source>
        <dbReference type="ARBA" id="ARBA00022694"/>
    </source>
</evidence>
<keyword evidence="5 6" id="KW-0342">GTP-binding</keyword>
<dbReference type="InterPro" id="IPR025867">
    <property type="entry name" value="MnmE_helical"/>
</dbReference>
<dbReference type="InterPro" id="IPR004520">
    <property type="entry name" value="GTPase_MnmE"/>
</dbReference>
<evidence type="ECO:0000256" key="7">
    <source>
        <dbReference type="RuleBase" id="RU003313"/>
    </source>
</evidence>
<dbReference type="NCBIfam" id="NF003661">
    <property type="entry name" value="PRK05291.1-3"/>
    <property type="match status" value="1"/>
</dbReference>
<feature type="binding site" evidence="6">
    <location>
        <position position="255"/>
    </location>
    <ligand>
        <name>K(+)</name>
        <dbReference type="ChEBI" id="CHEBI:29103"/>
    </ligand>
</feature>
<dbReference type="Gene3D" id="3.40.50.300">
    <property type="entry name" value="P-loop containing nucleotide triphosphate hydrolases"/>
    <property type="match status" value="1"/>
</dbReference>
<dbReference type="NCBIfam" id="TIGR00231">
    <property type="entry name" value="small_GTP"/>
    <property type="match status" value="1"/>
</dbReference>
<feature type="binding site" evidence="6">
    <location>
        <position position="127"/>
    </location>
    <ligand>
        <name>(6S)-5-formyl-5,6,7,8-tetrahydrofolate</name>
        <dbReference type="ChEBI" id="CHEBI:57457"/>
    </ligand>
</feature>
<feature type="binding site" evidence="6">
    <location>
        <begin position="255"/>
        <end position="261"/>
    </location>
    <ligand>
        <name>GTP</name>
        <dbReference type="ChEBI" id="CHEBI:37565"/>
    </ligand>
</feature>
<name>A0ABN6J8H5_9CLOT</name>
<dbReference type="HAMAP" id="MF_00379">
    <property type="entry name" value="GTPase_MnmE"/>
    <property type="match status" value="1"/>
</dbReference>
<dbReference type="PRINTS" id="PR00326">
    <property type="entry name" value="GTP1OBG"/>
</dbReference>
<feature type="binding site" evidence="6">
    <location>
        <begin position="236"/>
        <end position="241"/>
    </location>
    <ligand>
        <name>GTP</name>
        <dbReference type="ChEBI" id="CHEBI:37565"/>
    </ligand>
</feature>
<protein>
    <recommendedName>
        <fullName evidence="6">tRNA modification GTPase MnmE</fullName>
        <ecNumber evidence="6">3.6.-.-</ecNumber>
    </recommendedName>
</protein>
<keyword evidence="6" id="KW-0963">Cytoplasm</keyword>
<gene>
    <name evidence="6 9" type="primary">mnmE</name>
    <name evidence="6" type="synonym">trmE</name>
    <name evidence="9" type="ORF">psyc5s11_55390</name>
</gene>
<keyword evidence="6" id="KW-0460">Magnesium</keyword>
<dbReference type="PANTHER" id="PTHR42714:SF2">
    <property type="entry name" value="TRNA MODIFICATION GTPASE GTPBP3, MITOCHONDRIAL"/>
    <property type="match status" value="1"/>
</dbReference>
<dbReference type="PANTHER" id="PTHR42714">
    <property type="entry name" value="TRNA MODIFICATION GTPASE GTPBP3"/>
    <property type="match status" value="1"/>
</dbReference>
<keyword evidence="2 6" id="KW-0819">tRNA processing</keyword>
<dbReference type="Proteomes" id="UP000824633">
    <property type="component" value="Chromosome"/>
</dbReference>
<dbReference type="InterPro" id="IPR027266">
    <property type="entry name" value="TrmE/GcvT-like"/>
</dbReference>
<comment type="caution">
    <text evidence="6">Lacks conserved residue(s) required for the propagation of feature annotation.</text>
</comment>
<feature type="domain" description="TrmE-type G" evidence="8">
    <location>
        <begin position="226"/>
        <end position="382"/>
    </location>
</feature>
<keyword evidence="10" id="KW-1185">Reference proteome</keyword>
<keyword evidence="4 6" id="KW-0630">Potassium</keyword>
<dbReference type="EC" id="3.6.-.-" evidence="6"/>
<keyword evidence="6" id="KW-0479">Metal-binding</keyword>
<comment type="cofactor">
    <cofactor evidence="6">
        <name>K(+)</name>
        <dbReference type="ChEBI" id="CHEBI:29103"/>
    </cofactor>
    <text evidence="6">Binds 1 potassium ion per subunit.</text>
</comment>
<comment type="function">
    <text evidence="6">Exhibits a very high intrinsic GTPase hydrolysis rate. Involved in the addition of a carboxymethylaminomethyl (cmnm) group at the wobble position (U34) of certain tRNAs, forming tRNA-cmnm(5)s(2)U34.</text>
</comment>
<dbReference type="PROSITE" id="PS51709">
    <property type="entry name" value="G_TRME"/>
    <property type="match status" value="1"/>
</dbReference>
<keyword evidence="3 6" id="KW-0547">Nucleotide-binding</keyword>
<dbReference type="RefSeq" id="WP_224035650.1">
    <property type="nucleotide sequence ID" value="NZ_AP024849.1"/>
</dbReference>
<dbReference type="SUPFAM" id="SSF52540">
    <property type="entry name" value="P-loop containing nucleoside triphosphate hydrolases"/>
    <property type="match status" value="1"/>
</dbReference>
<dbReference type="Gene3D" id="1.20.120.430">
    <property type="entry name" value="tRNA modification GTPase MnmE domain 2"/>
    <property type="match status" value="1"/>
</dbReference>
<comment type="similarity">
    <text evidence="1 6 7">Belongs to the TRAFAC class TrmE-Era-EngA-EngB-Septin-like GTPase superfamily. TrmE GTPase family.</text>
</comment>
<dbReference type="InterPro" id="IPR006073">
    <property type="entry name" value="GTP-bd"/>
</dbReference>
<dbReference type="CDD" id="cd04164">
    <property type="entry name" value="trmE"/>
    <property type="match status" value="1"/>
</dbReference>
<dbReference type="NCBIfam" id="TIGR00450">
    <property type="entry name" value="mnmE_trmE_thdF"/>
    <property type="match status" value="1"/>
</dbReference>
<sequence length="460" mass="51149">MKEFDTICAIATPIGEGGVAIIRISGENALSIASKIFVAKNNYDVKNMQTYTMKYGNVIEIDNKEIIDDVILSYMKSPKSYTGENVVEINCHGGVVSTNSVLNQIIRAGARLAEPGEFTKRAFLNGRIDLSQAEAVMDIITAKTELSMKSAMLQSNGALSREITELRKYLLNVLALIEYAVDFTEDDEDIIDDNLVLQIKDGIDKTIFKIKNLLSNADEGKIIRDGLNVVIVGKPNVGKSSLLNALLKEKRAIVTDVPGTTRDVIEEYINLDGIPIRISDTAGIRETEDIVEKIGVEKSKEKIEEADLIILMLDASRDIDEEDKAILDKIKNRKYIVLLNKTDLDMEISQEVRNNLDNKIDISAKTGKGIDDLKTEIKNLFFNGEINSESLIISNTRHKQALYRSLENCDIALNRVNANEYLDLISIYITAAMKALGEITGDELEEDLLNKIFSEFCVGK</sequence>
<evidence type="ECO:0000313" key="10">
    <source>
        <dbReference type="Proteomes" id="UP000824633"/>
    </source>
</evidence>
<dbReference type="InterPro" id="IPR027368">
    <property type="entry name" value="MnmE_dom2"/>
</dbReference>
<dbReference type="Pfam" id="PF01926">
    <property type="entry name" value="MMR_HSR1"/>
    <property type="match status" value="1"/>
</dbReference>
<comment type="subunit">
    <text evidence="6">Homodimer. Heterotetramer of two MnmE and two MnmG subunits.</text>
</comment>
<dbReference type="EMBL" id="AP024849">
    <property type="protein sequence ID" value="BCZ49472.1"/>
    <property type="molecule type" value="Genomic_DNA"/>
</dbReference>
<evidence type="ECO:0000256" key="3">
    <source>
        <dbReference type="ARBA" id="ARBA00022741"/>
    </source>
</evidence>
<evidence type="ECO:0000256" key="6">
    <source>
        <dbReference type="HAMAP-Rule" id="MF_00379"/>
    </source>
</evidence>
<feature type="binding site" evidence="6">
    <location>
        <position position="236"/>
    </location>
    <ligand>
        <name>K(+)</name>
        <dbReference type="ChEBI" id="CHEBI:29103"/>
    </ligand>
</feature>
<dbReference type="InterPro" id="IPR027417">
    <property type="entry name" value="P-loop_NTPase"/>
</dbReference>
<dbReference type="InterPro" id="IPR018948">
    <property type="entry name" value="GTP-bd_TrmE_N"/>
</dbReference>
<feature type="binding site" evidence="6">
    <location>
        <position position="240"/>
    </location>
    <ligand>
        <name>Mg(2+)</name>
        <dbReference type="ChEBI" id="CHEBI:18420"/>
    </ligand>
</feature>
<evidence type="ECO:0000256" key="1">
    <source>
        <dbReference type="ARBA" id="ARBA00011043"/>
    </source>
</evidence>
<dbReference type="InterPro" id="IPR005225">
    <property type="entry name" value="Small_GTP-bd"/>
</dbReference>
<accession>A0ABN6J8H5</accession>
<dbReference type="CDD" id="cd14858">
    <property type="entry name" value="TrmE_N"/>
    <property type="match status" value="1"/>
</dbReference>
<evidence type="ECO:0000256" key="4">
    <source>
        <dbReference type="ARBA" id="ARBA00022958"/>
    </source>
</evidence>